<dbReference type="Pfam" id="PF01521">
    <property type="entry name" value="Fe-S_biosyn"/>
    <property type="match status" value="1"/>
</dbReference>
<reference evidence="3 4" key="1">
    <citation type="submission" date="2021-03" db="EMBL/GenBank/DDBJ databases">
        <authorList>
            <person name="So Y."/>
        </authorList>
    </citation>
    <scope>NUCLEOTIDE SEQUENCE [LARGE SCALE GENOMIC DNA]</scope>
    <source>
        <strain evidence="3 4">SSH11</strain>
    </source>
</reference>
<evidence type="ECO:0000256" key="1">
    <source>
        <dbReference type="ARBA" id="ARBA00006718"/>
    </source>
</evidence>
<feature type="domain" description="Core" evidence="2">
    <location>
        <begin position="20"/>
        <end position="118"/>
    </location>
</feature>
<dbReference type="InterPro" id="IPR016092">
    <property type="entry name" value="ATAP"/>
</dbReference>
<evidence type="ECO:0000259" key="2">
    <source>
        <dbReference type="Pfam" id="PF01521"/>
    </source>
</evidence>
<protein>
    <submittedName>
        <fullName evidence="3">Iron-sulfur cluster assembly accessory protein</fullName>
    </submittedName>
</protein>
<accession>A0ABS4A9U6</accession>
<sequence>MSTTTTDTPKPRRALPPLMSLSDTAAERLRALYAKGDGKLLRISVSTKGCSGMSYQMDWVDAAGPGDEVVNDKGLIVLVDRKATLFLIGTVMDYERKAMSAGFTFTNPNEKGRCGCGESFHI</sequence>
<evidence type="ECO:0000313" key="3">
    <source>
        <dbReference type="EMBL" id="MBP0443777.1"/>
    </source>
</evidence>
<dbReference type="PANTHER" id="PTHR10072:SF41">
    <property type="entry name" value="IRON-SULFUR CLUSTER ASSEMBLY 1 HOMOLOG, MITOCHONDRIAL"/>
    <property type="match status" value="1"/>
</dbReference>
<evidence type="ECO:0000313" key="4">
    <source>
        <dbReference type="Proteomes" id="UP000681594"/>
    </source>
</evidence>
<dbReference type="SUPFAM" id="SSF89360">
    <property type="entry name" value="HesB-like domain"/>
    <property type="match status" value="1"/>
</dbReference>
<name>A0ABS4A9U6_9PROT</name>
<dbReference type="NCBIfam" id="TIGR00049">
    <property type="entry name" value="iron-sulfur cluster assembly accessory protein"/>
    <property type="match status" value="1"/>
</dbReference>
<dbReference type="PANTHER" id="PTHR10072">
    <property type="entry name" value="IRON-SULFUR CLUSTER ASSEMBLY PROTEIN"/>
    <property type="match status" value="1"/>
</dbReference>
<proteinExistence type="inferred from homology"/>
<organism evidence="3 4">
    <name type="scientific">Pararoseomonas baculiformis</name>
    <dbReference type="NCBI Taxonomy" id="2820812"/>
    <lineage>
        <taxon>Bacteria</taxon>
        <taxon>Pseudomonadati</taxon>
        <taxon>Pseudomonadota</taxon>
        <taxon>Alphaproteobacteria</taxon>
        <taxon>Acetobacterales</taxon>
        <taxon>Acetobacteraceae</taxon>
        <taxon>Pararoseomonas</taxon>
    </lineage>
</organism>
<dbReference type="InterPro" id="IPR017870">
    <property type="entry name" value="FeS_cluster_insertion_CS"/>
</dbReference>
<gene>
    <name evidence="3" type="ORF">J8J14_03205</name>
</gene>
<dbReference type="Gene3D" id="2.60.300.12">
    <property type="entry name" value="HesB-like domain"/>
    <property type="match status" value="1"/>
</dbReference>
<dbReference type="PROSITE" id="PS01152">
    <property type="entry name" value="HESB"/>
    <property type="match status" value="1"/>
</dbReference>
<dbReference type="InterPro" id="IPR000361">
    <property type="entry name" value="ATAP_core_dom"/>
</dbReference>
<dbReference type="Proteomes" id="UP000681594">
    <property type="component" value="Unassembled WGS sequence"/>
</dbReference>
<dbReference type="RefSeq" id="WP_209377991.1">
    <property type="nucleotide sequence ID" value="NZ_JAGIZB010000002.1"/>
</dbReference>
<keyword evidence="4" id="KW-1185">Reference proteome</keyword>
<comment type="caution">
    <text evidence="3">The sequence shown here is derived from an EMBL/GenBank/DDBJ whole genome shotgun (WGS) entry which is preliminary data.</text>
</comment>
<comment type="similarity">
    <text evidence="1">Belongs to the HesB/IscA family.</text>
</comment>
<dbReference type="InterPro" id="IPR035903">
    <property type="entry name" value="HesB-like_dom_sf"/>
</dbReference>
<dbReference type="InterPro" id="IPR050322">
    <property type="entry name" value="Fe-S_cluster_asmbl/transfer"/>
</dbReference>
<dbReference type="EMBL" id="JAGIZB010000002">
    <property type="protein sequence ID" value="MBP0443777.1"/>
    <property type="molecule type" value="Genomic_DNA"/>
</dbReference>